<dbReference type="AlphaFoldDB" id="A0A0C3PEJ2"/>
<organism evidence="1 2">
    <name type="scientific">Pisolithus tinctorius Marx 270</name>
    <dbReference type="NCBI Taxonomy" id="870435"/>
    <lineage>
        <taxon>Eukaryota</taxon>
        <taxon>Fungi</taxon>
        <taxon>Dikarya</taxon>
        <taxon>Basidiomycota</taxon>
        <taxon>Agaricomycotina</taxon>
        <taxon>Agaricomycetes</taxon>
        <taxon>Agaricomycetidae</taxon>
        <taxon>Boletales</taxon>
        <taxon>Sclerodermatineae</taxon>
        <taxon>Pisolithaceae</taxon>
        <taxon>Pisolithus</taxon>
    </lineage>
</organism>
<dbReference type="HOGENOM" id="CLU_033558_0_0_1"/>
<evidence type="ECO:0000313" key="1">
    <source>
        <dbReference type="EMBL" id="KIO06269.1"/>
    </source>
</evidence>
<evidence type="ECO:0000313" key="2">
    <source>
        <dbReference type="Proteomes" id="UP000054217"/>
    </source>
</evidence>
<dbReference type="STRING" id="870435.A0A0C3PEJ2"/>
<gene>
    <name evidence="1" type="ORF">M404DRAFT_138850</name>
</gene>
<name>A0A0C3PEJ2_PISTI</name>
<dbReference type="SUPFAM" id="SSF53098">
    <property type="entry name" value="Ribonuclease H-like"/>
    <property type="match status" value="1"/>
</dbReference>
<dbReference type="EMBL" id="KN831963">
    <property type="protein sequence ID" value="KIO06269.1"/>
    <property type="molecule type" value="Genomic_DNA"/>
</dbReference>
<reference evidence="2" key="2">
    <citation type="submission" date="2015-01" db="EMBL/GenBank/DDBJ databases">
        <title>Evolutionary Origins and Diversification of the Mycorrhizal Mutualists.</title>
        <authorList>
            <consortium name="DOE Joint Genome Institute"/>
            <consortium name="Mycorrhizal Genomics Consortium"/>
            <person name="Kohler A."/>
            <person name="Kuo A."/>
            <person name="Nagy L.G."/>
            <person name="Floudas D."/>
            <person name="Copeland A."/>
            <person name="Barry K.W."/>
            <person name="Cichocki N."/>
            <person name="Veneault-Fourrey C."/>
            <person name="LaButti K."/>
            <person name="Lindquist E.A."/>
            <person name="Lipzen A."/>
            <person name="Lundell T."/>
            <person name="Morin E."/>
            <person name="Murat C."/>
            <person name="Riley R."/>
            <person name="Ohm R."/>
            <person name="Sun H."/>
            <person name="Tunlid A."/>
            <person name="Henrissat B."/>
            <person name="Grigoriev I.V."/>
            <person name="Hibbett D.S."/>
            <person name="Martin F."/>
        </authorList>
    </citation>
    <scope>NUCLEOTIDE SEQUENCE [LARGE SCALE GENOMIC DNA]</scope>
    <source>
        <strain evidence="2">Marx 270</strain>
    </source>
</reference>
<dbReference type="InParanoid" id="A0A0C3PEJ2"/>
<sequence>MDSLVIGWCRFLVHANVPFSVTGNWFFLNWLDKIRPSYTPASCYVLSHSILASEECQIQLDDIARLKDRKWLTFLIDGWEDKLKRSLYGTIAAEIYQFPVVLSLTDLTGHHASADKILEAAVQSLKMMELEDGRNFIAVTTDNPTVMQAFWQKFQDKYYWIISLPCFLHGINNIIGKICAHPQMKQVIAQATCIVSFFNNSHYWGGQLKEQARKDGIRRTLKQNCKTQWYALILQAISVNKHRNALTLVCVHPDAQCQIGGFTPVAKDVITTVLHDAEFWNAIGQLIKTAQPLVDAIGDCKSHDTSLADCMLTLIHCARTVSKLSLEDGDDASFWAHAQTVFNCCFHAMNTTIHSLALFLHPMCWKLAISQVASGHSFQFMVEAALKIAKQWRWNEALAISVVHNLKEYYKCSGVFAGGEADALAWWESLPISAEKCPLKLMAITIHSMVPHAADVEHYFSDLGGVQSHKRCGLTVETFQMLSKACVHYSYHLWKMDHAAGKSMHWKHAHMHTQPTPGIDTELAADLERTFSWVPPLAANTHDPDDYLAGPESITDEELVEAFVELEHEKAEACMSDVDQLDDGALSRVLDGGLYAWDELDHVDKGLAPRGFREEVTALKKASEGSTTWDIGSLTSSEGL</sequence>
<reference evidence="1 2" key="1">
    <citation type="submission" date="2014-04" db="EMBL/GenBank/DDBJ databases">
        <authorList>
            <consortium name="DOE Joint Genome Institute"/>
            <person name="Kuo A."/>
            <person name="Kohler A."/>
            <person name="Costa M.D."/>
            <person name="Nagy L.G."/>
            <person name="Floudas D."/>
            <person name="Copeland A."/>
            <person name="Barry K.W."/>
            <person name="Cichocki N."/>
            <person name="Veneault-Fourrey C."/>
            <person name="LaButti K."/>
            <person name="Lindquist E.A."/>
            <person name="Lipzen A."/>
            <person name="Lundell T."/>
            <person name="Morin E."/>
            <person name="Murat C."/>
            <person name="Sun H."/>
            <person name="Tunlid A."/>
            <person name="Henrissat B."/>
            <person name="Grigoriev I.V."/>
            <person name="Hibbett D.S."/>
            <person name="Martin F."/>
            <person name="Nordberg H.P."/>
            <person name="Cantor M.N."/>
            <person name="Hua S.X."/>
        </authorList>
    </citation>
    <scope>NUCLEOTIDE SEQUENCE [LARGE SCALE GENOMIC DNA]</scope>
    <source>
        <strain evidence="1 2">Marx 270</strain>
    </source>
</reference>
<dbReference type="OrthoDB" id="3226942at2759"/>
<dbReference type="Proteomes" id="UP000054217">
    <property type="component" value="Unassembled WGS sequence"/>
</dbReference>
<dbReference type="InterPro" id="IPR012337">
    <property type="entry name" value="RNaseH-like_sf"/>
</dbReference>
<keyword evidence="2" id="KW-1185">Reference proteome</keyword>
<protein>
    <submittedName>
        <fullName evidence="1">Uncharacterized protein</fullName>
    </submittedName>
</protein>
<accession>A0A0C3PEJ2</accession>
<proteinExistence type="predicted"/>